<feature type="compositionally biased region" description="Basic and acidic residues" evidence="1">
    <location>
        <begin position="170"/>
        <end position="179"/>
    </location>
</feature>
<evidence type="ECO:0000256" key="1">
    <source>
        <dbReference type="SAM" id="MobiDB-lite"/>
    </source>
</evidence>
<dbReference type="Proteomes" id="UP000694923">
    <property type="component" value="Unplaced"/>
</dbReference>
<reference evidence="3" key="1">
    <citation type="submission" date="2025-08" db="UniProtKB">
        <authorList>
            <consortium name="RefSeq"/>
        </authorList>
    </citation>
    <scope>IDENTIFICATION</scope>
</reference>
<proteinExistence type="predicted"/>
<feature type="region of interest" description="Disordered" evidence="1">
    <location>
        <begin position="244"/>
        <end position="297"/>
    </location>
</feature>
<organism evidence="2 3">
    <name type="scientific">Galeopterus variegatus</name>
    <name type="common">Malayan flying lemur</name>
    <name type="synonym">Cynocephalus variegatus</name>
    <dbReference type="NCBI Taxonomy" id="482537"/>
    <lineage>
        <taxon>Eukaryota</taxon>
        <taxon>Metazoa</taxon>
        <taxon>Chordata</taxon>
        <taxon>Craniata</taxon>
        <taxon>Vertebrata</taxon>
        <taxon>Euteleostomi</taxon>
        <taxon>Mammalia</taxon>
        <taxon>Eutheria</taxon>
        <taxon>Euarchontoglires</taxon>
        <taxon>Dermoptera</taxon>
        <taxon>Cynocephalidae</taxon>
        <taxon>Galeopterus</taxon>
    </lineage>
</organism>
<evidence type="ECO:0000313" key="3">
    <source>
        <dbReference type="RefSeq" id="XP_008590970.1"/>
    </source>
</evidence>
<name>A0ABM0SDM9_GALVR</name>
<feature type="compositionally biased region" description="Basic residues" evidence="1">
    <location>
        <begin position="267"/>
        <end position="278"/>
    </location>
</feature>
<feature type="region of interest" description="Disordered" evidence="1">
    <location>
        <begin position="140"/>
        <end position="179"/>
    </location>
</feature>
<keyword evidence="2" id="KW-1185">Reference proteome</keyword>
<feature type="region of interest" description="Disordered" evidence="1">
    <location>
        <begin position="60"/>
        <end position="80"/>
    </location>
</feature>
<protein>
    <submittedName>
        <fullName evidence="3">DDB1- and CUL4-associated factor 5-like</fullName>
    </submittedName>
</protein>
<evidence type="ECO:0000313" key="2">
    <source>
        <dbReference type="Proteomes" id="UP000694923"/>
    </source>
</evidence>
<gene>
    <name evidence="3" type="primary">LOC103608298</name>
</gene>
<dbReference type="GeneID" id="103608298"/>
<sequence length="297" mass="32565">MAGHWRRSHSMLTWRPLQAEWPQPPITTPATSRHPWRSQLLVVPQPAQSLSGLRFQLLPGPGRRQPPPWQKPQSLDPESWRRGCAAWPGAEGSSGVARRRVAATPRGFFPGRILDTNNGSSVEHSFETKKLNGKALSKVLSSQAEEPLSPPVPKGSGPTLNSRSGNCPRKQSDDSEERSLKTICANHNNGCLQSCPPQPRNNGQNFGEPGAVAYSSPECSDTDHDNSFLKGTLLHTDCCGPEMACETPNAGTREDPTDPPFTDSSKALHRHSSLKRHRVESEDADSENSYSEKKLKT</sequence>
<dbReference type="RefSeq" id="XP_008590970.1">
    <property type="nucleotide sequence ID" value="XM_008592748.1"/>
</dbReference>
<accession>A0ABM0SDM9</accession>